<dbReference type="Proteomes" id="UP000266723">
    <property type="component" value="Unassembled WGS sequence"/>
</dbReference>
<dbReference type="InterPro" id="IPR036397">
    <property type="entry name" value="RNaseH_sf"/>
</dbReference>
<reference evidence="2 3" key="1">
    <citation type="journal article" date="2020" name="BMC Genomics">
        <title>Intraspecific diversification of the crop wild relative Brassica cretica Lam. using demographic model selection.</title>
        <authorList>
            <person name="Kioukis A."/>
            <person name="Michalopoulou V.A."/>
            <person name="Briers L."/>
            <person name="Pirintsos S."/>
            <person name="Studholme D.J."/>
            <person name="Pavlidis P."/>
            <person name="Sarris P.F."/>
        </authorList>
    </citation>
    <scope>NUCLEOTIDE SEQUENCE [LARGE SCALE GENOMIC DNA]</scope>
    <source>
        <strain evidence="3">cv. PFS-1207/04</strain>
    </source>
</reference>
<protein>
    <recommendedName>
        <fullName evidence="1">RNase H type-1 domain-containing protein</fullName>
    </recommendedName>
</protein>
<dbReference type="InterPro" id="IPR044730">
    <property type="entry name" value="RNase_H-like_dom_plant"/>
</dbReference>
<dbReference type="EMBL" id="QGKV02001556">
    <property type="protein sequence ID" value="KAF3521081.1"/>
    <property type="molecule type" value="Genomic_DNA"/>
</dbReference>
<dbReference type="Pfam" id="PF13456">
    <property type="entry name" value="RVT_3"/>
    <property type="match status" value="1"/>
</dbReference>
<sequence>MKEVNNRGCRRINFESDCQQLVHIIQRKKQWPALEPVLDEIKAMNALFKDLSLMFISRSANVRADNLAKEARAREQCFSFYEVKDPIRLAIEASLDQDKVIYARRELCQCAERMNSELPSRLQCLESLSLVTSNIFNSPQDHDDAYTAKSPKTNEETEKWRFRSPAFMAVEKRMDEEVV</sequence>
<proteinExistence type="predicted"/>
<evidence type="ECO:0000259" key="1">
    <source>
        <dbReference type="Pfam" id="PF13456"/>
    </source>
</evidence>
<dbReference type="InterPro" id="IPR002156">
    <property type="entry name" value="RNaseH_domain"/>
</dbReference>
<feature type="domain" description="RNase H type-1" evidence="1">
    <location>
        <begin position="2"/>
        <end position="71"/>
    </location>
</feature>
<gene>
    <name evidence="2" type="ORF">DY000_02061858</name>
</gene>
<comment type="caution">
    <text evidence="2">The sequence shown here is derived from an EMBL/GenBank/DDBJ whole genome shotgun (WGS) entry which is preliminary data.</text>
</comment>
<organism evidence="2 3">
    <name type="scientific">Brassica cretica</name>
    <name type="common">Mustard</name>
    <dbReference type="NCBI Taxonomy" id="69181"/>
    <lineage>
        <taxon>Eukaryota</taxon>
        <taxon>Viridiplantae</taxon>
        <taxon>Streptophyta</taxon>
        <taxon>Embryophyta</taxon>
        <taxon>Tracheophyta</taxon>
        <taxon>Spermatophyta</taxon>
        <taxon>Magnoliopsida</taxon>
        <taxon>eudicotyledons</taxon>
        <taxon>Gunneridae</taxon>
        <taxon>Pentapetalae</taxon>
        <taxon>rosids</taxon>
        <taxon>malvids</taxon>
        <taxon>Brassicales</taxon>
        <taxon>Brassicaceae</taxon>
        <taxon>Brassiceae</taxon>
        <taxon>Brassica</taxon>
    </lineage>
</organism>
<dbReference type="CDD" id="cd06222">
    <property type="entry name" value="RNase_H_like"/>
    <property type="match status" value="1"/>
</dbReference>
<accession>A0ABQ7B4F1</accession>
<evidence type="ECO:0000313" key="2">
    <source>
        <dbReference type="EMBL" id="KAF3521081.1"/>
    </source>
</evidence>
<name>A0ABQ7B4F1_BRACR</name>
<keyword evidence="3" id="KW-1185">Reference proteome</keyword>
<dbReference type="Gene3D" id="3.30.420.10">
    <property type="entry name" value="Ribonuclease H-like superfamily/Ribonuclease H"/>
    <property type="match status" value="1"/>
</dbReference>
<evidence type="ECO:0000313" key="3">
    <source>
        <dbReference type="Proteomes" id="UP000266723"/>
    </source>
</evidence>